<reference evidence="2" key="2">
    <citation type="journal article" date="2024" name="Antonie Van Leeuwenhoek">
        <title>Roseihalotalea indica gen. nov., sp. nov., a halophilic Bacteroidetes from mesopelagic Southwest Indian Ocean with higher carbohydrate metabolic potential.</title>
        <authorList>
            <person name="Chen B."/>
            <person name="Zhang M."/>
            <person name="Lin D."/>
            <person name="Ye J."/>
            <person name="Tang K."/>
        </authorList>
    </citation>
    <scope>NUCLEOTIDE SEQUENCE</scope>
    <source>
        <strain evidence="2">TK19036</strain>
    </source>
</reference>
<dbReference type="EMBL" id="CP120682">
    <property type="protein sequence ID" value="WKN37157.1"/>
    <property type="molecule type" value="Genomic_DNA"/>
</dbReference>
<dbReference type="GO" id="GO:0030198">
    <property type="term" value="P:extracellular matrix organization"/>
    <property type="evidence" value="ECO:0007669"/>
    <property type="project" value="TreeGrafter"/>
</dbReference>
<accession>A0AA49GMR0</accession>
<protein>
    <submittedName>
        <fullName evidence="2">Fasciclin domain-containing protein</fullName>
    </submittedName>
</protein>
<reference evidence="2" key="1">
    <citation type="journal article" date="2023" name="Comput. Struct. Biotechnol. J.">
        <title>Discovery of a novel marine Bacteroidetes with a rich repertoire of carbohydrate-active enzymes.</title>
        <authorList>
            <person name="Chen B."/>
            <person name="Liu G."/>
            <person name="Chen Q."/>
            <person name="Wang H."/>
            <person name="Liu L."/>
            <person name="Tang K."/>
        </authorList>
    </citation>
    <scope>NUCLEOTIDE SEQUENCE</scope>
    <source>
        <strain evidence="2">TK19036</strain>
    </source>
</reference>
<dbReference type="GO" id="GO:0007155">
    <property type="term" value="P:cell adhesion"/>
    <property type="evidence" value="ECO:0007669"/>
    <property type="project" value="TreeGrafter"/>
</dbReference>
<dbReference type="InterPro" id="IPR036378">
    <property type="entry name" value="FAS1_dom_sf"/>
</dbReference>
<dbReference type="SUPFAM" id="SSF82153">
    <property type="entry name" value="FAS1 domain"/>
    <property type="match status" value="1"/>
</dbReference>
<dbReference type="FunFam" id="2.30.180.10:FF:000032">
    <property type="entry name" value="Fasciclin domain-containing protein, putative"/>
    <property type="match status" value="1"/>
</dbReference>
<evidence type="ECO:0000259" key="1">
    <source>
        <dbReference type="PROSITE" id="PS50213"/>
    </source>
</evidence>
<dbReference type="GO" id="GO:0050839">
    <property type="term" value="F:cell adhesion molecule binding"/>
    <property type="evidence" value="ECO:0007669"/>
    <property type="project" value="TreeGrafter"/>
</dbReference>
<dbReference type="PANTHER" id="PTHR10900:SF77">
    <property type="entry name" value="FI19380P1"/>
    <property type="match status" value="1"/>
</dbReference>
<organism evidence="2">
    <name type="scientific">Roseihalotalea indica</name>
    <dbReference type="NCBI Taxonomy" id="2867963"/>
    <lineage>
        <taxon>Bacteria</taxon>
        <taxon>Pseudomonadati</taxon>
        <taxon>Bacteroidota</taxon>
        <taxon>Cytophagia</taxon>
        <taxon>Cytophagales</taxon>
        <taxon>Catalimonadaceae</taxon>
        <taxon>Roseihalotalea</taxon>
    </lineage>
</organism>
<dbReference type="PROSITE" id="PS50213">
    <property type="entry name" value="FAS1"/>
    <property type="match status" value="1"/>
</dbReference>
<gene>
    <name evidence="2" type="ORF">K4G66_00355</name>
</gene>
<feature type="domain" description="FAS1" evidence="1">
    <location>
        <begin position="51"/>
        <end position="183"/>
    </location>
</feature>
<dbReference type="Pfam" id="PF02469">
    <property type="entry name" value="Fasciclin"/>
    <property type="match status" value="1"/>
</dbReference>
<dbReference type="PANTHER" id="PTHR10900">
    <property type="entry name" value="PERIOSTIN-RELATED"/>
    <property type="match status" value="1"/>
</dbReference>
<proteinExistence type="predicted"/>
<dbReference type="SMART" id="SM00554">
    <property type="entry name" value="FAS1"/>
    <property type="match status" value="1"/>
</dbReference>
<name>A0AA49GMR0_9BACT</name>
<dbReference type="GO" id="GO:0031012">
    <property type="term" value="C:extracellular matrix"/>
    <property type="evidence" value="ECO:0007669"/>
    <property type="project" value="TreeGrafter"/>
</dbReference>
<dbReference type="GO" id="GO:0005615">
    <property type="term" value="C:extracellular space"/>
    <property type="evidence" value="ECO:0007669"/>
    <property type="project" value="TreeGrafter"/>
</dbReference>
<sequence length="186" mass="20438">MRYFFNLLPIVIIGLLISCVDRKEQTAEKEEIGFESNVVVGEGSEEGRSGQSTVYEAVADNEALYLMKDALRTTNLDSVLQMEGPFTVFAPSDAAFEALDPTGQNNLPADLDEGELKEILLHHVVEGNYRAADLTDGKTLTTLAGDQIHIMMQDNELVVDSASVVFADREADNGYVHIIDQVLMPM</sequence>
<evidence type="ECO:0000313" key="2">
    <source>
        <dbReference type="EMBL" id="WKN37157.1"/>
    </source>
</evidence>
<dbReference type="InterPro" id="IPR050904">
    <property type="entry name" value="Adhesion/Biosynth-related"/>
</dbReference>
<dbReference type="Gene3D" id="2.30.180.10">
    <property type="entry name" value="FAS1 domain"/>
    <property type="match status" value="1"/>
</dbReference>
<dbReference type="InterPro" id="IPR000782">
    <property type="entry name" value="FAS1_domain"/>
</dbReference>
<dbReference type="PROSITE" id="PS51257">
    <property type="entry name" value="PROKAR_LIPOPROTEIN"/>
    <property type="match status" value="1"/>
</dbReference>
<dbReference type="AlphaFoldDB" id="A0AA49GMR0"/>